<feature type="active site" description="Nucleophile" evidence="12">
    <location>
        <position position="43"/>
    </location>
</feature>
<sequence>MFCKYPSIQGNHCYGGFNYENFLRNAELKRRGWEPPTPITTGTTVVGLHFSGGVMIGTDTRATRLNMISSNTSLKIRRLHSNIYCGGSGYASDLVNLTRLLELQMEMHYKSTNKRRVPVVCAKQLTKALLMRYMGRMMISFVLGGVDRSGVHLYSVHFDGTTEMCLYNSIGTGQYGAMGILEDRWKLGLSEDEARELIVDAVSAGINNDLISGSSVDLVVIRNDFSVEKCNEIIHTPLRPDPFPVLTQKIDYKKLLNEVQILEESIMELNQVVPKPIGRKRVKKPVRRDEVRTTLGCILMNRKRSADFDKDEPPKKKRKTWIDA</sequence>
<dbReference type="GO" id="GO:0005839">
    <property type="term" value="C:proteasome core complex"/>
    <property type="evidence" value="ECO:0007669"/>
    <property type="project" value="InterPro"/>
</dbReference>
<keyword evidence="6" id="KW-0888">Threonine protease</keyword>
<dbReference type="GO" id="GO:0004298">
    <property type="term" value="F:threonine-type endopeptidase activity"/>
    <property type="evidence" value="ECO:0007669"/>
    <property type="project" value="UniProtKB-KW"/>
</dbReference>
<dbReference type="PANTHER" id="PTHR32194">
    <property type="entry name" value="METALLOPROTEASE TLDD"/>
    <property type="match status" value="1"/>
</dbReference>
<dbReference type="GeneID" id="111603707"/>
<dbReference type="InterPro" id="IPR023333">
    <property type="entry name" value="Proteasome_suB-type"/>
</dbReference>
<dbReference type="AlphaFoldDB" id="A0A6J1MJE0"/>
<evidence type="ECO:0000256" key="5">
    <source>
        <dbReference type="ARBA" id="ARBA00022670"/>
    </source>
</evidence>
<dbReference type="InterPro" id="IPR029055">
    <property type="entry name" value="Ntn_hydrolases_N"/>
</dbReference>
<dbReference type="Gene3D" id="3.60.20.10">
    <property type="entry name" value="Glutamine Phosphoribosylpyrophosphate, subunit 1, domain 1"/>
    <property type="match status" value="1"/>
</dbReference>
<keyword evidence="13" id="KW-1185">Reference proteome</keyword>
<dbReference type="Proteomes" id="UP000504633">
    <property type="component" value="Unplaced"/>
</dbReference>
<keyword evidence="8" id="KW-0647">Proteasome</keyword>
<evidence type="ECO:0000313" key="14">
    <source>
        <dbReference type="RefSeq" id="XP_023177175.1"/>
    </source>
</evidence>
<dbReference type="GO" id="GO:0051603">
    <property type="term" value="P:proteolysis involved in protein catabolic process"/>
    <property type="evidence" value="ECO:0007669"/>
    <property type="project" value="InterPro"/>
</dbReference>
<evidence type="ECO:0000256" key="12">
    <source>
        <dbReference type="PIRSR" id="PIRSR600243-1"/>
    </source>
</evidence>
<dbReference type="OrthoDB" id="429533at2759"/>
<evidence type="ECO:0000256" key="7">
    <source>
        <dbReference type="ARBA" id="ARBA00022801"/>
    </source>
</evidence>
<dbReference type="Pfam" id="PF00227">
    <property type="entry name" value="Proteasome"/>
    <property type="match status" value="1"/>
</dbReference>
<dbReference type="RefSeq" id="XP_023177175.1">
    <property type="nucleotide sequence ID" value="XM_023321407.2"/>
</dbReference>
<dbReference type="PRINTS" id="PR00141">
    <property type="entry name" value="PROTEASOME"/>
</dbReference>
<dbReference type="SUPFAM" id="SSF56235">
    <property type="entry name" value="N-terminal nucleophile aminohydrolases (Ntn hydrolases)"/>
    <property type="match status" value="1"/>
</dbReference>
<name>A0A6J1MJE0_DROHY</name>
<organism evidence="13 14">
    <name type="scientific">Drosophila hydei</name>
    <name type="common">Fruit fly</name>
    <dbReference type="NCBI Taxonomy" id="7224"/>
    <lineage>
        <taxon>Eukaryota</taxon>
        <taxon>Metazoa</taxon>
        <taxon>Ecdysozoa</taxon>
        <taxon>Arthropoda</taxon>
        <taxon>Hexapoda</taxon>
        <taxon>Insecta</taxon>
        <taxon>Pterygota</taxon>
        <taxon>Neoptera</taxon>
        <taxon>Endopterygota</taxon>
        <taxon>Diptera</taxon>
        <taxon>Brachycera</taxon>
        <taxon>Muscomorpha</taxon>
        <taxon>Ephydroidea</taxon>
        <taxon>Drosophilidae</taxon>
        <taxon>Drosophila</taxon>
    </lineage>
</organism>
<protein>
    <recommendedName>
        <fullName evidence="3">proteasome endopeptidase complex</fullName>
        <ecNumber evidence="3">3.4.25.1</ecNumber>
    </recommendedName>
</protein>
<evidence type="ECO:0000256" key="2">
    <source>
        <dbReference type="ARBA" id="ARBA00004123"/>
    </source>
</evidence>
<evidence type="ECO:0000256" key="3">
    <source>
        <dbReference type="ARBA" id="ARBA00012039"/>
    </source>
</evidence>
<dbReference type="GO" id="GO:0005737">
    <property type="term" value="C:cytoplasm"/>
    <property type="evidence" value="ECO:0007669"/>
    <property type="project" value="TreeGrafter"/>
</dbReference>
<gene>
    <name evidence="14" type="primary">LOC111603707</name>
</gene>
<reference evidence="14" key="1">
    <citation type="submission" date="2025-08" db="UniProtKB">
        <authorList>
            <consortium name="RefSeq"/>
        </authorList>
    </citation>
    <scope>IDENTIFICATION</scope>
    <source>
        <strain evidence="14">15085-1641.00</strain>
        <tissue evidence="14">Whole body</tissue>
    </source>
</reference>
<keyword evidence="7" id="KW-0378">Hydrolase</keyword>
<proteinExistence type="predicted"/>
<evidence type="ECO:0000256" key="10">
    <source>
        <dbReference type="ARBA" id="ARBA00024953"/>
    </source>
</evidence>
<dbReference type="InterPro" id="IPR001353">
    <property type="entry name" value="Proteasome_sua/b"/>
</dbReference>
<keyword evidence="9" id="KW-0539">Nucleus</keyword>
<evidence type="ECO:0000256" key="8">
    <source>
        <dbReference type="ARBA" id="ARBA00022942"/>
    </source>
</evidence>
<evidence type="ECO:0000256" key="9">
    <source>
        <dbReference type="ARBA" id="ARBA00023242"/>
    </source>
</evidence>
<comment type="function">
    <text evidence="10">Non-catalytic component of the proteasome, a multicatalytic proteinase complex which is characterized by its ability to cleave peptides with Arg, Phe, Tyr, Leu, and Glu adjacent to the leaving group at neutral or slightly basic pH. The proteasome has an ATP-dependent proteolytic activity.</text>
</comment>
<dbReference type="KEGG" id="dhe:111603707"/>
<dbReference type="PANTHER" id="PTHR32194:SF4">
    <property type="entry name" value="PROTEASOME SUBUNIT BETA TYPE-7"/>
    <property type="match status" value="1"/>
</dbReference>
<dbReference type="PROSITE" id="PS00854">
    <property type="entry name" value="PROTEASOME_BETA_1"/>
    <property type="match status" value="1"/>
</dbReference>
<comment type="subcellular location">
    <subcellularLocation>
        <location evidence="2">Nucleus</location>
    </subcellularLocation>
</comment>
<accession>A0A6J1MJE0</accession>
<evidence type="ECO:0000256" key="4">
    <source>
        <dbReference type="ARBA" id="ARBA00022490"/>
    </source>
</evidence>
<evidence type="ECO:0000256" key="11">
    <source>
        <dbReference type="ARBA" id="ARBA00026071"/>
    </source>
</evidence>
<comment type="catalytic activity">
    <reaction evidence="1">
        <text>Cleavage of peptide bonds with very broad specificity.</text>
        <dbReference type="EC" id="3.4.25.1"/>
    </reaction>
</comment>
<comment type="subunit">
    <text evidence="11">The 26S proteasome consists of a 20S proteasome core and two 19S regulatory subunits. The 20S proteasome core is composed of 28 subunits that are arranged in four stacked rings, resulting in a barrel-shaped structure. The two end rings are each formed by seven alpha subunits, and the two central rings are each formed by seven beta subunits. The catalytic chamber with the active sites is on the inside of the barrel.</text>
</comment>
<dbReference type="EC" id="3.4.25.1" evidence="3"/>
<evidence type="ECO:0000256" key="6">
    <source>
        <dbReference type="ARBA" id="ARBA00022698"/>
    </source>
</evidence>
<dbReference type="InterPro" id="IPR000243">
    <property type="entry name" value="Pept_T1A_subB"/>
</dbReference>
<evidence type="ECO:0000313" key="13">
    <source>
        <dbReference type="Proteomes" id="UP000504633"/>
    </source>
</evidence>
<dbReference type="PROSITE" id="PS51476">
    <property type="entry name" value="PROTEASOME_BETA_2"/>
    <property type="match status" value="1"/>
</dbReference>
<dbReference type="InterPro" id="IPR016050">
    <property type="entry name" value="Proteasome_bsu_CS"/>
</dbReference>
<dbReference type="GO" id="GO:0005634">
    <property type="term" value="C:nucleus"/>
    <property type="evidence" value="ECO:0007669"/>
    <property type="project" value="UniProtKB-SubCell"/>
</dbReference>
<keyword evidence="4" id="KW-0963">Cytoplasm</keyword>
<keyword evidence="5" id="KW-0645">Protease</keyword>
<dbReference type="OMA" id="MNTGFRK"/>
<evidence type="ECO:0000256" key="1">
    <source>
        <dbReference type="ARBA" id="ARBA00001198"/>
    </source>
</evidence>